<comment type="caution">
    <text evidence="2">The sequence shown here is derived from an EMBL/GenBank/DDBJ whole genome shotgun (WGS) entry which is preliminary data.</text>
</comment>
<dbReference type="EMBL" id="BAAANF010000028">
    <property type="protein sequence ID" value="GAA1717559.1"/>
    <property type="molecule type" value="Genomic_DNA"/>
</dbReference>
<reference evidence="3" key="1">
    <citation type="journal article" date="2019" name="Int. J. Syst. Evol. Microbiol.">
        <title>The Global Catalogue of Microorganisms (GCM) 10K type strain sequencing project: providing services to taxonomists for standard genome sequencing and annotation.</title>
        <authorList>
            <consortium name="The Broad Institute Genomics Platform"/>
            <consortium name="The Broad Institute Genome Sequencing Center for Infectious Disease"/>
            <person name="Wu L."/>
            <person name="Ma J."/>
        </authorList>
    </citation>
    <scope>NUCLEOTIDE SEQUENCE [LARGE SCALE GENOMIC DNA]</scope>
    <source>
        <strain evidence="3">JCM 14307</strain>
    </source>
</reference>
<evidence type="ECO:0000256" key="1">
    <source>
        <dbReference type="SAM" id="MobiDB-lite"/>
    </source>
</evidence>
<accession>A0ABP4V448</accession>
<dbReference type="Proteomes" id="UP001500280">
    <property type="component" value="Unassembled WGS sequence"/>
</dbReference>
<proteinExistence type="predicted"/>
<name>A0ABP4V448_9ACTN</name>
<evidence type="ECO:0008006" key="4">
    <source>
        <dbReference type="Google" id="ProtNLM"/>
    </source>
</evidence>
<feature type="region of interest" description="Disordered" evidence="1">
    <location>
        <begin position="38"/>
        <end position="71"/>
    </location>
</feature>
<keyword evidence="3" id="KW-1185">Reference proteome</keyword>
<sequence length="91" mass="10170">MTATNQQQTLVEAEVFLDLVLGDDDLLRAEFDALIAGCWGSPSEPPRRNPSPPGGGWAGRPPHRWPPWDRSLLTERVPARRPYSRERGPPT</sequence>
<evidence type="ECO:0000313" key="3">
    <source>
        <dbReference type="Proteomes" id="UP001500280"/>
    </source>
</evidence>
<protein>
    <recommendedName>
        <fullName evidence="4">Anti-sigma factor</fullName>
    </recommendedName>
</protein>
<gene>
    <name evidence="2" type="ORF">GCM10009745_77850</name>
</gene>
<organism evidence="2 3">
    <name type="scientific">Kribbella yunnanensis</name>
    <dbReference type="NCBI Taxonomy" id="190194"/>
    <lineage>
        <taxon>Bacteria</taxon>
        <taxon>Bacillati</taxon>
        <taxon>Actinomycetota</taxon>
        <taxon>Actinomycetes</taxon>
        <taxon>Propionibacteriales</taxon>
        <taxon>Kribbellaceae</taxon>
        <taxon>Kribbella</taxon>
    </lineage>
</organism>
<dbReference type="RefSeq" id="WP_344164240.1">
    <property type="nucleotide sequence ID" value="NZ_BAAANF010000028.1"/>
</dbReference>
<evidence type="ECO:0000313" key="2">
    <source>
        <dbReference type="EMBL" id="GAA1717559.1"/>
    </source>
</evidence>